<protein>
    <submittedName>
        <fullName evidence="1">Uncharacterized protein</fullName>
    </submittedName>
</protein>
<sequence length="411" mass="45844">MAIDLHPDQTVPISLDEKIAEVRRRLADPDAGLKDLIQLARLLSRGNDPTLSLALHDHIGDQLPESVKRELGRAGQGKRLGDVLLALSGRMDYTAKGVADAIQDIIREHETIARHVSPRINLVQESVRWNAASFLGEVAVEALSRTLDEIPVSVDVGDGLFMPAKSQLMMMFAAQVRAAMIDQARANSEENEEVVEAVRSAMRGDREDGLPDLNPDPPIHRRMRYASSFESGPERPENPVEGTTWEDAEGVVRHYDGAEWVETTPAMRPMTTTEEMTAAFEAGQARREPKLIPSGRLPDVLADDTRWVDDDGDHWYWTTAGWRLDSARTEAARSRRDATIVGARLREALEGGEVDEVQVENVQFESRREVRLTKVGWETRTVSLDDYGSDEQHVKQIEDALAEMVEADDDN</sequence>
<gene>
    <name evidence="1" type="ORF">LCGC14_0813630</name>
</gene>
<proteinExistence type="predicted"/>
<dbReference type="EMBL" id="LAZR01002252">
    <property type="protein sequence ID" value="KKN32446.1"/>
    <property type="molecule type" value="Genomic_DNA"/>
</dbReference>
<accession>A0A0F9S5U1</accession>
<comment type="caution">
    <text evidence="1">The sequence shown here is derived from an EMBL/GenBank/DDBJ whole genome shotgun (WGS) entry which is preliminary data.</text>
</comment>
<organism evidence="1">
    <name type="scientific">marine sediment metagenome</name>
    <dbReference type="NCBI Taxonomy" id="412755"/>
    <lineage>
        <taxon>unclassified sequences</taxon>
        <taxon>metagenomes</taxon>
        <taxon>ecological metagenomes</taxon>
    </lineage>
</organism>
<evidence type="ECO:0000313" key="1">
    <source>
        <dbReference type="EMBL" id="KKN32446.1"/>
    </source>
</evidence>
<name>A0A0F9S5U1_9ZZZZ</name>
<dbReference type="AlphaFoldDB" id="A0A0F9S5U1"/>
<reference evidence="1" key="1">
    <citation type="journal article" date="2015" name="Nature">
        <title>Complex archaea that bridge the gap between prokaryotes and eukaryotes.</title>
        <authorList>
            <person name="Spang A."/>
            <person name="Saw J.H."/>
            <person name="Jorgensen S.L."/>
            <person name="Zaremba-Niedzwiedzka K."/>
            <person name="Martijn J."/>
            <person name="Lind A.E."/>
            <person name="van Eijk R."/>
            <person name="Schleper C."/>
            <person name="Guy L."/>
            <person name="Ettema T.J."/>
        </authorList>
    </citation>
    <scope>NUCLEOTIDE SEQUENCE</scope>
</reference>